<dbReference type="PROSITE" id="PS51340">
    <property type="entry name" value="MOSC"/>
    <property type="match status" value="1"/>
</dbReference>
<gene>
    <name evidence="2" type="ORF">H7993_16150</name>
</gene>
<dbReference type="EMBL" id="JACMYH010000004">
    <property type="protein sequence ID" value="MBC2679930.1"/>
    <property type="molecule type" value="Genomic_DNA"/>
</dbReference>
<keyword evidence="3" id="KW-1185">Reference proteome</keyword>
<feature type="domain" description="MOSC" evidence="1">
    <location>
        <begin position="33"/>
        <end position="170"/>
    </location>
</feature>
<dbReference type="PANTHER" id="PTHR30212:SF2">
    <property type="entry name" value="PROTEIN YIIM"/>
    <property type="match status" value="1"/>
</dbReference>
<sequence length="235" mass="26359">MSGARSVIELRHVLAGKSRRFTRPGSFTGIDKESVCGPVEVGTLGITGDEQGDRRIHGGPDKALHHYPFEHYQEWTQLIGEHPRLARPGAFGENLSTVGLDENTVCLGDIFRCGDVLLEVSQTRQPCWKLSDRFEVSDMALRMQASAMTGWYYRVLEGGVLRAGDAMVLEDRPIPRWPLRRVIALLYERPLDLDELSQLAQLPLVPSWRSLVERRLTTGQIENWASRVLGPLSGE</sequence>
<dbReference type="InterPro" id="IPR052353">
    <property type="entry name" value="Benzoxazolinone_Detox_Enz"/>
</dbReference>
<organism evidence="2 3">
    <name type="scientific">Pseudomonas baltica</name>
    <dbReference type="NCBI Taxonomy" id="2762576"/>
    <lineage>
        <taxon>Bacteria</taxon>
        <taxon>Pseudomonadati</taxon>
        <taxon>Pseudomonadota</taxon>
        <taxon>Gammaproteobacteria</taxon>
        <taxon>Pseudomonadales</taxon>
        <taxon>Pseudomonadaceae</taxon>
        <taxon>Pseudomonas</taxon>
    </lineage>
</organism>
<evidence type="ECO:0000313" key="2">
    <source>
        <dbReference type="EMBL" id="MBC2679930.1"/>
    </source>
</evidence>
<comment type="caution">
    <text evidence="2">The sequence shown here is derived from an EMBL/GenBank/DDBJ whole genome shotgun (WGS) entry which is preliminary data.</text>
</comment>
<accession>A0A7X1G7P3</accession>
<name>A0A7X1G7P3_9PSED</name>
<dbReference type="InterPro" id="IPR005302">
    <property type="entry name" value="MoCF_Sase_C"/>
</dbReference>
<proteinExistence type="predicted"/>
<dbReference type="PANTHER" id="PTHR30212">
    <property type="entry name" value="PROTEIN YIIM"/>
    <property type="match status" value="1"/>
</dbReference>
<dbReference type="Pfam" id="PF03475">
    <property type="entry name" value="YiiM_3-alpha"/>
    <property type="match status" value="1"/>
</dbReference>
<dbReference type="GO" id="GO:0030170">
    <property type="term" value="F:pyridoxal phosphate binding"/>
    <property type="evidence" value="ECO:0007669"/>
    <property type="project" value="InterPro"/>
</dbReference>
<dbReference type="InterPro" id="IPR005163">
    <property type="entry name" value="Tri_helical_YiiM-like"/>
</dbReference>
<dbReference type="GO" id="GO:0003824">
    <property type="term" value="F:catalytic activity"/>
    <property type="evidence" value="ECO:0007669"/>
    <property type="project" value="InterPro"/>
</dbReference>
<dbReference type="RefSeq" id="WP_185794983.1">
    <property type="nucleotide sequence ID" value="NZ_JACMYH010000004.1"/>
</dbReference>
<dbReference type="Pfam" id="PF03473">
    <property type="entry name" value="MOSC"/>
    <property type="match status" value="1"/>
</dbReference>
<protein>
    <submittedName>
        <fullName evidence="2">MOSC domain-containing protein</fullName>
    </submittedName>
</protein>
<dbReference type="SUPFAM" id="SSF50800">
    <property type="entry name" value="PK beta-barrel domain-like"/>
    <property type="match status" value="1"/>
</dbReference>
<dbReference type="Proteomes" id="UP000546173">
    <property type="component" value="Unassembled WGS sequence"/>
</dbReference>
<evidence type="ECO:0000259" key="1">
    <source>
        <dbReference type="PROSITE" id="PS51340"/>
    </source>
</evidence>
<dbReference type="InterPro" id="IPR011037">
    <property type="entry name" value="Pyrv_Knase-like_insert_dom_sf"/>
</dbReference>
<dbReference type="Gene3D" id="2.40.33.20">
    <property type="entry name" value="PK beta-barrel domain-like"/>
    <property type="match status" value="1"/>
</dbReference>
<dbReference type="GO" id="GO:0030151">
    <property type="term" value="F:molybdenum ion binding"/>
    <property type="evidence" value="ECO:0007669"/>
    <property type="project" value="InterPro"/>
</dbReference>
<reference evidence="2 3" key="1">
    <citation type="submission" date="2020-08" db="EMBL/GenBank/DDBJ databases">
        <title>Pseudomonas sp. nov.</title>
        <authorList>
            <person name="Gieschler S."/>
            <person name="Fiedler G."/>
            <person name="Brinks E."/>
            <person name="Boehnlein C."/>
            <person name="Franz C.M.A.P."/>
            <person name="Kabisch J."/>
        </authorList>
    </citation>
    <scope>NUCLEOTIDE SEQUENCE [LARGE SCALE GENOMIC DNA]</scope>
    <source>
        <strain evidence="2 3">MBT-2</strain>
    </source>
</reference>
<evidence type="ECO:0000313" key="3">
    <source>
        <dbReference type="Proteomes" id="UP000546173"/>
    </source>
</evidence>
<dbReference type="AlphaFoldDB" id="A0A7X1G7P3"/>